<feature type="transmembrane region" description="Helical" evidence="5">
    <location>
        <begin position="187"/>
        <end position="210"/>
    </location>
</feature>
<name>A0ABN8P3S6_9CNID</name>
<evidence type="ECO:0000256" key="2">
    <source>
        <dbReference type="ARBA" id="ARBA00023157"/>
    </source>
</evidence>
<gene>
    <name evidence="7" type="ORF">PLOB_00033197</name>
</gene>
<evidence type="ECO:0000256" key="1">
    <source>
        <dbReference type="ARBA" id="ARBA00022737"/>
    </source>
</evidence>
<evidence type="ECO:0000256" key="5">
    <source>
        <dbReference type="SAM" id="Phobius"/>
    </source>
</evidence>
<dbReference type="PROSITE" id="PS01180">
    <property type="entry name" value="CUB"/>
    <property type="match status" value="1"/>
</dbReference>
<dbReference type="SMART" id="SM00042">
    <property type="entry name" value="CUB"/>
    <property type="match status" value="1"/>
</dbReference>
<keyword evidence="8" id="KW-1185">Reference proteome</keyword>
<comment type="caution">
    <text evidence="3">Lacks conserved residue(s) required for the propagation of feature annotation.</text>
</comment>
<evidence type="ECO:0000313" key="8">
    <source>
        <dbReference type="Proteomes" id="UP001159405"/>
    </source>
</evidence>
<comment type="caution">
    <text evidence="7">The sequence shown here is derived from an EMBL/GenBank/DDBJ whole genome shotgun (WGS) entry which is preliminary data.</text>
</comment>
<dbReference type="CDD" id="cd00041">
    <property type="entry name" value="CUB"/>
    <property type="match status" value="1"/>
</dbReference>
<keyword evidence="2" id="KW-1015">Disulfide bond</keyword>
<dbReference type="InterPro" id="IPR000859">
    <property type="entry name" value="CUB_dom"/>
</dbReference>
<dbReference type="EMBL" id="CALNXK010000044">
    <property type="protein sequence ID" value="CAH3127773.1"/>
    <property type="molecule type" value="Genomic_DNA"/>
</dbReference>
<proteinExistence type="predicted"/>
<dbReference type="Pfam" id="PF00431">
    <property type="entry name" value="CUB"/>
    <property type="match status" value="1"/>
</dbReference>
<feature type="region of interest" description="Disordered" evidence="4">
    <location>
        <begin position="265"/>
        <end position="287"/>
    </location>
</feature>
<keyword evidence="5" id="KW-0812">Transmembrane</keyword>
<dbReference type="InterPro" id="IPR035914">
    <property type="entry name" value="Sperma_CUB_dom_sf"/>
</dbReference>
<sequence length="299" mass="32923">MVGSAGGSGSGIEVVLVVPSVVVVESVVADRLAPRRRNVCLDKKLTLKRSSADCSKNNTLDENDRIEFKTLAGNLTSPGYPAYFKDTIQCTWHIYVNMRHSIELEFEFFDFGHIEACSSKETESQFIEVRDGARGDSEPLGRFCGKTRPQKLSSSGSEMWIRLKTNGYRSIKFKATYKAVRDSPSTLLVVAGVSTIVGLMMTLLLLTLYLKRKRRNSDEENTSLAGSQNQESEQNCTACGTSRIPCENISFTSVAAENSAGRKESLSEHELVISSRGKEKTRTQSLGAYAQENLAPVVE</sequence>
<keyword evidence="1" id="KW-0677">Repeat</keyword>
<feature type="domain" description="CUB" evidence="6">
    <location>
        <begin position="54"/>
        <end position="180"/>
    </location>
</feature>
<protein>
    <recommendedName>
        <fullName evidence="6">CUB domain-containing protein</fullName>
    </recommendedName>
</protein>
<keyword evidence="5" id="KW-0472">Membrane</keyword>
<keyword evidence="5" id="KW-1133">Transmembrane helix</keyword>
<evidence type="ECO:0000256" key="4">
    <source>
        <dbReference type="SAM" id="MobiDB-lite"/>
    </source>
</evidence>
<evidence type="ECO:0000256" key="3">
    <source>
        <dbReference type="PROSITE-ProRule" id="PRU00059"/>
    </source>
</evidence>
<evidence type="ECO:0000313" key="7">
    <source>
        <dbReference type="EMBL" id="CAH3127773.1"/>
    </source>
</evidence>
<dbReference type="Proteomes" id="UP001159405">
    <property type="component" value="Unassembled WGS sequence"/>
</dbReference>
<organism evidence="7 8">
    <name type="scientific">Porites lobata</name>
    <dbReference type="NCBI Taxonomy" id="104759"/>
    <lineage>
        <taxon>Eukaryota</taxon>
        <taxon>Metazoa</taxon>
        <taxon>Cnidaria</taxon>
        <taxon>Anthozoa</taxon>
        <taxon>Hexacorallia</taxon>
        <taxon>Scleractinia</taxon>
        <taxon>Fungiina</taxon>
        <taxon>Poritidae</taxon>
        <taxon>Porites</taxon>
    </lineage>
</organism>
<accession>A0ABN8P3S6</accession>
<dbReference type="SUPFAM" id="SSF49854">
    <property type="entry name" value="Spermadhesin, CUB domain"/>
    <property type="match status" value="1"/>
</dbReference>
<dbReference type="Gene3D" id="2.60.120.290">
    <property type="entry name" value="Spermadhesin, CUB domain"/>
    <property type="match status" value="1"/>
</dbReference>
<evidence type="ECO:0000259" key="6">
    <source>
        <dbReference type="PROSITE" id="PS01180"/>
    </source>
</evidence>
<dbReference type="PANTHER" id="PTHR24251">
    <property type="entry name" value="OVOCHYMASE-RELATED"/>
    <property type="match status" value="1"/>
</dbReference>
<reference evidence="7 8" key="1">
    <citation type="submission" date="2022-05" db="EMBL/GenBank/DDBJ databases">
        <authorList>
            <consortium name="Genoscope - CEA"/>
            <person name="William W."/>
        </authorList>
    </citation>
    <scope>NUCLEOTIDE SEQUENCE [LARGE SCALE GENOMIC DNA]</scope>
</reference>
<feature type="compositionally biased region" description="Basic and acidic residues" evidence="4">
    <location>
        <begin position="265"/>
        <end position="282"/>
    </location>
</feature>